<gene>
    <name evidence="2" type="ORF">ACEZDE_26805</name>
</gene>
<dbReference type="EMBL" id="JBHFAB010000024">
    <property type="protein sequence ID" value="MFC1420225.1"/>
    <property type="molecule type" value="Genomic_DNA"/>
</dbReference>
<dbReference type="Gene3D" id="3.40.630.30">
    <property type="match status" value="1"/>
</dbReference>
<proteinExistence type="predicted"/>
<dbReference type="PROSITE" id="PS51186">
    <property type="entry name" value="GNAT"/>
    <property type="match status" value="1"/>
</dbReference>
<dbReference type="GO" id="GO:0016746">
    <property type="term" value="F:acyltransferase activity"/>
    <property type="evidence" value="ECO:0007669"/>
    <property type="project" value="UniProtKB-KW"/>
</dbReference>
<keyword evidence="2" id="KW-0808">Transferase</keyword>
<dbReference type="SUPFAM" id="SSF55729">
    <property type="entry name" value="Acyl-CoA N-acyltransferases (Nat)"/>
    <property type="match status" value="1"/>
</dbReference>
<comment type="caution">
    <text evidence="2">The sequence shown here is derived from an EMBL/GenBank/DDBJ whole genome shotgun (WGS) entry which is preliminary data.</text>
</comment>
<dbReference type="InterPro" id="IPR000182">
    <property type="entry name" value="GNAT_dom"/>
</dbReference>
<evidence type="ECO:0000313" key="2">
    <source>
        <dbReference type="EMBL" id="MFC1420225.1"/>
    </source>
</evidence>
<protein>
    <submittedName>
        <fullName evidence="2">GNAT family N-acetyltransferase</fullName>
        <ecNumber evidence="2">2.3.-.-</ecNumber>
    </submittedName>
</protein>
<accession>A0ABV6W2L3</accession>
<dbReference type="InterPro" id="IPR016181">
    <property type="entry name" value="Acyl_CoA_acyltransferase"/>
</dbReference>
<dbReference type="RefSeq" id="WP_380541046.1">
    <property type="nucleotide sequence ID" value="NZ_JBHFAB010000024.1"/>
</dbReference>
<dbReference type="PANTHER" id="PTHR43792">
    <property type="entry name" value="GNAT FAMILY, PUTATIVE (AFU_ORTHOLOGUE AFUA_3G00765)-RELATED-RELATED"/>
    <property type="match status" value="1"/>
</dbReference>
<sequence length="189" mass="20357">MTKPCTVPEPPFRLDGQGLVLREWTDEDLPAMPALFDDPDVARWTPLASPFDAEAARLYLERAREAREAGRRLQLVVTADGGAPLGEVMLMLKDVDGEVEIGYAIGAAHRGRGLAAAGVRLLTELAHDRLGADRVILRIDPDNAPSAAVARAAGFRLADEPPVVIQDPDGGEIVLRIWERLNPTGSGSH</sequence>
<dbReference type="InterPro" id="IPR051531">
    <property type="entry name" value="N-acetyltransferase"/>
</dbReference>
<dbReference type="EC" id="2.3.-.-" evidence="2"/>
<dbReference type="Proteomes" id="UP001592531">
    <property type="component" value="Unassembled WGS sequence"/>
</dbReference>
<reference evidence="2 3" key="1">
    <citation type="submission" date="2024-09" db="EMBL/GenBank/DDBJ databases">
        <authorList>
            <person name="Lee S.D."/>
        </authorList>
    </citation>
    <scope>NUCLEOTIDE SEQUENCE [LARGE SCALE GENOMIC DNA]</scope>
    <source>
        <strain evidence="2 3">N8-3</strain>
    </source>
</reference>
<name>A0ABV6W2L3_9ACTN</name>
<organism evidence="2 3">
    <name type="scientific">Streptacidiphilus cavernicola</name>
    <dbReference type="NCBI Taxonomy" id="3342716"/>
    <lineage>
        <taxon>Bacteria</taxon>
        <taxon>Bacillati</taxon>
        <taxon>Actinomycetota</taxon>
        <taxon>Actinomycetes</taxon>
        <taxon>Kitasatosporales</taxon>
        <taxon>Streptomycetaceae</taxon>
        <taxon>Streptacidiphilus</taxon>
    </lineage>
</organism>
<evidence type="ECO:0000259" key="1">
    <source>
        <dbReference type="PROSITE" id="PS51186"/>
    </source>
</evidence>
<evidence type="ECO:0000313" key="3">
    <source>
        <dbReference type="Proteomes" id="UP001592531"/>
    </source>
</evidence>
<feature type="domain" description="N-acetyltransferase" evidence="1">
    <location>
        <begin position="19"/>
        <end position="180"/>
    </location>
</feature>
<keyword evidence="2" id="KW-0012">Acyltransferase</keyword>
<dbReference type="Pfam" id="PF13302">
    <property type="entry name" value="Acetyltransf_3"/>
    <property type="match status" value="1"/>
</dbReference>
<keyword evidence="3" id="KW-1185">Reference proteome</keyword>